<gene>
    <name evidence="2" type="ORF">UFOVP655_60</name>
</gene>
<protein>
    <submittedName>
        <fullName evidence="2">Essential recombination function protein</fullName>
    </submittedName>
</protein>
<feature type="compositionally biased region" description="Polar residues" evidence="1">
    <location>
        <begin position="200"/>
        <end position="223"/>
    </location>
</feature>
<accession>A0A6J5NF93</accession>
<sequence length="223" mass="24078">MTTEVLTITQALNAIMKNVGAVRKGDRNQAQGFNFRGIDAVVNAVAPQLQEYGVIVYPTVEEYDYTNVEIGKNRTVMGHVKVKVTYTFVGQAGDAIKSTVVGEAMDSGDKATAKAMSVAFRTALLQTLSLPTDEPDPDSQTYERSEKVVVDTKALAKAISDATDIEALAKLGAYITKHKDAIEPTILETLRISFKEAQNRVGTSQVVESSTTEEPINDSTSIS</sequence>
<dbReference type="Pfam" id="PF04404">
    <property type="entry name" value="ERF"/>
    <property type="match status" value="1"/>
</dbReference>
<name>A0A6J5NF93_9CAUD</name>
<dbReference type="EMBL" id="LR796637">
    <property type="protein sequence ID" value="CAB4156466.1"/>
    <property type="molecule type" value="Genomic_DNA"/>
</dbReference>
<feature type="region of interest" description="Disordered" evidence="1">
    <location>
        <begin position="199"/>
        <end position="223"/>
    </location>
</feature>
<organism evidence="2">
    <name type="scientific">uncultured Caudovirales phage</name>
    <dbReference type="NCBI Taxonomy" id="2100421"/>
    <lineage>
        <taxon>Viruses</taxon>
        <taxon>Duplodnaviria</taxon>
        <taxon>Heunggongvirae</taxon>
        <taxon>Uroviricota</taxon>
        <taxon>Caudoviricetes</taxon>
        <taxon>Peduoviridae</taxon>
        <taxon>Maltschvirus</taxon>
        <taxon>Maltschvirus maltsch</taxon>
    </lineage>
</organism>
<dbReference type="InterPro" id="IPR007499">
    <property type="entry name" value="ERF_bacteria_virus"/>
</dbReference>
<proteinExistence type="predicted"/>
<evidence type="ECO:0000313" key="2">
    <source>
        <dbReference type="EMBL" id="CAB4156466.1"/>
    </source>
</evidence>
<reference evidence="2" key="1">
    <citation type="submission" date="2020-04" db="EMBL/GenBank/DDBJ databases">
        <authorList>
            <person name="Chiriac C."/>
            <person name="Salcher M."/>
            <person name="Ghai R."/>
            <person name="Kavagutti S V."/>
        </authorList>
    </citation>
    <scope>NUCLEOTIDE SEQUENCE</scope>
</reference>
<evidence type="ECO:0000256" key="1">
    <source>
        <dbReference type="SAM" id="MobiDB-lite"/>
    </source>
</evidence>